<feature type="region of interest" description="Disordered" evidence="1">
    <location>
        <begin position="118"/>
        <end position="137"/>
    </location>
</feature>
<protein>
    <submittedName>
        <fullName evidence="2">Uncharacterized protein</fullName>
    </submittedName>
</protein>
<name>A0A645DFB0_9ZZZZ</name>
<evidence type="ECO:0000256" key="1">
    <source>
        <dbReference type="SAM" id="MobiDB-lite"/>
    </source>
</evidence>
<accession>A0A645DFB0</accession>
<comment type="caution">
    <text evidence="2">The sequence shown here is derived from an EMBL/GenBank/DDBJ whole genome shotgun (WGS) entry which is preliminary data.</text>
</comment>
<dbReference type="AlphaFoldDB" id="A0A645DFB0"/>
<organism evidence="2">
    <name type="scientific">bioreactor metagenome</name>
    <dbReference type="NCBI Taxonomy" id="1076179"/>
    <lineage>
        <taxon>unclassified sequences</taxon>
        <taxon>metagenomes</taxon>
        <taxon>ecological metagenomes</taxon>
    </lineage>
</organism>
<evidence type="ECO:0000313" key="2">
    <source>
        <dbReference type="EMBL" id="MPM88144.1"/>
    </source>
</evidence>
<sequence>MLIDNTRHILLSMFEHEKYPVHQLTGYLDYGLLGIHPFTVSLVGHRHCRVFPYGYPGSLDYITAQHGMLAKRDVTVALTFPAGVTHGDQSDVGGQRIGTGKPSDIVYLDGQRHGRGYPYSRHGSKQTYRPLKGFTTG</sequence>
<proteinExistence type="predicted"/>
<dbReference type="EMBL" id="VSSQ01035821">
    <property type="protein sequence ID" value="MPM88144.1"/>
    <property type="molecule type" value="Genomic_DNA"/>
</dbReference>
<reference evidence="2" key="1">
    <citation type="submission" date="2019-08" db="EMBL/GenBank/DDBJ databases">
        <authorList>
            <person name="Kucharzyk K."/>
            <person name="Murdoch R.W."/>
            <person name="Higgins S."/>
            <person name="Loffler F."/>
        </authorList>
    </citation>
    <scope>NUCLEOTIDE SEQUENCE</scope>
</reference>
<gene>
    <name evidence="2" type="ORF">SDC9_135245</name>
</gene>